<dbReference type="InterPro" id="IPR019660">
    <property type="entry name" value="Put_sensory_transdc_reg_YbjN"/>
</dbReference>
<evidence type="ECO:0000313" key="2">
    <source>
        <dbReference type="Proteomes" id="UP000638648"/>
    </source>
</evidence>
<dbReference type="SUPFAM" id="SSF69635">
    <property type="entry name" value="Type III secretory system chaperone-like"/>
    <property type="match status" value="1"/>
</dbReference>
<gene>
    <name evidence="1" type="ORF">HEB94_009527</name>
</gene>
<name>A0A927REX0_9ACTN</name>
<protein>
    <recommendedName>
        <fullName evidence="3">Sensory transduction regulator</fullName>
    </recommendedName>
</protein>
<comment type="caution">
    <text evidence="1">The sequence shown here is derived from an EMBL/GenBank/DDBJ whole genome shotgun (WGS) entry which is preliminary data.</text>
</comment>
<dbReference type="RefSeq" id="WP_337918441.1">
    <property type="nucleotide sequence ID" value="NZ_BAABJL010000140.1"/>
</dbReference>
<proteinExistence type="predicted"/>
<dbReference type="Gene3D" id="3.30.1460.10">
    <property type="match status" value="1"/>
</dbReference>
<evidence type="ECO:0000313" key="1">
    <source>
        <dbReference type="EMBL" id="MBE1612679.1"/>
    </source>
</evidence>
<dbReference type="AlphaFoldDB" id="A0A927REX0"/>
<dbReference type="Pfam" id="PF10722">
    <property type="entry name" value="YbjN"/>
    <property type="match status" value="1"/>
</dbReference>
<accession>A0A927REX0</accession>
<keyword evidence="2" id="KW-1185">Reference proteome</keyword>
<evidence type="ECO:0008006" key="3">
    <source>
        <dbReference type="Google" id="ProtNLM"/>
    </source>
</evidence>
<dbReference type="Proteomes" id="UP000638648">
    <property type="component" value="Unassembled WGS sequence"/>
</dbReference>
<dbReference type="EMBL" id="JADBEM010000001">
    <property type="protein sequence ID" value="MBE1612679.1"/>
    <property type="molecule type" value="Genomic_DNA"/>
</dbReference>
<organism evidence="1 2">
    <name type="scientific">Actinopolymorpha pittospori</name>
    <dbReference type="NCBI Taxonomy" id="648752"/>
    <lineage>
        <taxon>Bacteria</taxon>
        <taxon>Bacillati</taxon>
        <taxon>Actinomycetota</taxon>
        <taxon>Actinomycetes</taxon>
        <taxon>Propionibacteriales</taxon>
        <taxon>Actinopolymorphaceae</taxon>
        <taxon>Actinopolymorpha</taxon>
    </lineage>
</organism>
<sequence length="163" mass="17899">MSDDPAGVIRAALADLDARHEEARPGTFVVTLPGEQKLTTTCVLEVGQQAVSVHAFVVRRADENHEAVYRFLLERNLRLYGVAFAVDHLGDIHLTGKLPLGAVTPEEIDRVLGVVLSAADSSFNHLLELGFATAIRREWAWRTSRGESTANLEAFRRLAPEEG</sequence>
<reference evidence="1" key="1">
    <citation type="submission" date="2020-10" db="EMBL/GenBank/DDBJ databases">
        <title>Sequencing the genomes of 1000 actinobacteria strains.</title>
        <authorList>
            <person name="Klenk H.-P."/>
        </authorList>
    </citation>
    <scope>NUCLEOTIDE SEQUENCE</scope>
    <source>
        <strain evidence="1">DSM 45354</strain>
    </source>
</reference>